<dbReference type="OrthoDB" id="5307922at2759"/>
<protein>
    <submittedName>
        <fullName evidence="1">Uncharacterized protein</fullName>
    </submittedName>
</protein>
<evidence type="ECO:0000313" key="2">
    <source>
        <dbReference type="Proteomes" id="UP000663879"/>
    </source>
</evidence>
<keyword evidence="2" id="KW-1185">Reference proteome</keyword>
<accession>A0A814HCD0</accession>
<dbReference type="Proteomes" id="UP000663879">
    <property type="component" value="Unassembled WGS sequence"/>
</dbReference>
<feature type="non-terminal residue" evidence="1">
    <location>
        <position position="1"/>
    </location>
</feature>
<proteinExistence type="predicted"/>
<dbReference type="EMBL" id="CAJNOC010004051">
    <property type="protein sequence ID" value="CAF1007759.1"/>
    <property type="molecule type" value="Genomic_DNA"/>
</dbReference>
<name>A0A814HCD0_9BILA</name>
<evidence type="ECO:0000313" key="1">
    <source>
        <dbReference type="EMBL" id="CAF1007759.1"/>
    </source>
</evidence>
<sequence>DLNGKPLKSWHDPNGLKVECTTAGAIYNKKLYLGSFYNDFLAVVDYD</sequence>
<reference evidence="1" key="1">
    <citation type="submission" date="2021-02" db="EMBL/GenBank/DDBJ databases">
        <authorList>
            <person name="Nowell W R."/>
        </authorList>
    </citation>
    <scope>NUCLEOTIDE SEQUENCE</scope>
    <source>
        <strain evidence="1">Ploen Becks lab</strain>
    </source>
</reference>
<organism evidence="1 2">
    <name type="scientific">Brachionus calyciflorus</name>
    <dbReference type="NCBI Taxonomy" id="104777"/>
    <lineage>
        <taxon>Eukaryota</taxon>
        <taxon>Metazoa</taxon>
        <taxon>Spiralia</taxon>
        <taxon>Gnathifera</taxon>
        <taxon>Rotifera</taxon>
        <taxon>Eurotatoria</taxon>
        <taxon>Monogononta</taxon>
        <taxon>Pseudotrocha</taxon>
        <taxon>Ploima</taxon>
        <taxon>Brachionidae</taxon>
        <taxon>Brachionus</taxon>
    </lineage>
</organism>
<comment type="caution">
    <text evidence="1">The sequence shown here is derived from an EMBL/GenBank/DDBJ whole genome shotgun (WGS) entry which is preliminary data.</text>
</comment>
<dbReference type="AlphaFoldDB" id="A0A814HCD0"/>
<gene>
    <name evidence="1" type="ORF">OXX778_LOCUS16736</name>
</gene>